<evidence type="ECO:0000256" key="1">
    <source>
        <dbReference type="SAM" id="Phobius"/>
    </source>
</evidence>
<accession>A0ABQ9X294</accession>
<evidence type="ECO:0000313" key="3">
    <source>
        <dbReference type="Proteomes" id="UP001281761"/>
    </source>
</evidence>
<name>A0ABQ9X294_9EUKA</name>
<feature type="transmembrane region" description="Helical" evidence="1">
    <location>
        <begin position="65"/>
        <end position="98"/>
    </location>
</feature>
<dbReference type="EMBL" id="JARBJD010000287">
    <property type="protein sequence ID" value="KAK2944726.1"/>
    <property type="molecule type" value="Genomic_DNA"/>
</dbReference>
<protein>
    <submittedName>
        <fullName evidence="2">Uncharacterized protein</fullName>
    </submittedName>
</protein>
<keyword evidence="1" id="KW-0812">Transmembrane</keyword>
<reference evidence="2 3" key="1">
    <citation type="journal article" date="2022" name="bioRxiv">
        <title>Genomics of Preaxostyla Flagellates Illuminates Evolutionary Transitions and the Path Towards Mitochondrial Loss.</title>
        <authorList>
            <person name="Novak L.V.F."/>
            <person name="Treitli S.C."/>
            <person name="Pyrih J."/>
            <person name="Halakuc P."/>
            <person name="Pipaliya S.V."/>
            <person name="Vacek V."/>
            <person name="Brzon O."/>
            <person name="Soukal P."/>
            <person name="Eme L."/>
            <person name="Dacks J.B."/>
            <person name="Karnkowska A."/>
            <person name="Elias M."/>
            <person name="Hampl V."/>
        </authorList>
    </citation>
    <scope>NUCLEOTIDE SEQUENCE [LARGE SCALE GENOMIC DNA]</scope>
    <source>
        <strain evidence="2">NAU3</strain>
        <tissue evidence="2">Gut</tissue>
    </source>
</reference>
<comment type="caution">
    <text evidence="2">The sequence shown here is derived from an EMBL/GenBank/DDBJ whole genome shotgun (WGS) entry which is preliminary data.</text>
</comment>
<organism evidence="2 3">
    <name type="scientific">Blattamonas nauphoetae</name>
    <dbReference type="NCBI Taxonomy" id="2049346"/>
    <lineage>
        <taxon>Eukaryota</taxon>
        <taxon>Metamonada</taxon>
        <taxon>Preaxostyla</taxon>
        <taxon>Oxymonadida</taxon>
        <taxon>Blattamonas</taxon>
    </lineage>
</organism>
<keyword evidence="1" id="KW-1133">Transmembrane helix</keyword>
<keyword evidence="3" id="KW-1185">Reference proteome</keyword>
<evidence type="ECO:0000313" key="2">
    <source>
        <dbReference type="EMBL" id="KAK2944726.1"/>
    </source>
</evidence>
<gene>
    <name evidence="2" type="ORF">BLNAU_20362</name>
</gene>
<dbReference type="Proteomes" id="UP001281761">
    <property type="component" value="Unassembled WGS sequence"/>
</dbReference>
<proteinExistence type="predicted"/>
<keyword evidence="1" id="KW-0472">Membrane</keyword>
<sequence>MFVLKYELFKMNRIVDVNRVLSCIDVKPSTNEPISPVISQGHVVFTIKSVKKRDKDFGFEGLRHILLHLLIVTLMVSIGMMDIFSHLLTIILCGSVLLSHRLAPQRKNSGVLPLPPSHRTHSYISLPTPSSIRKDPHILLPLKLHPRQFYHQSFFQHSDERFRRRCSLQNATSDGQAIKTTMHFGKQGYIPFLSS</sequence>